<name>A0A0C4W7V1_PLETR</name>
<feature type="chain" id="PRO_5002172874" evidence="1">
    <location>
        <begin position="20"/>
        <end position="89"/>
    </location>
</feature>
<feature type="signal peptide" evidence="1">
    <location>
        <begin position="1"/>
        <end position="19"/>
    </location>
</feature>
<dbReference type="AlphaFoldDB" id="A0A0C4W7V1"/>
<evidence type="ECO:0000313" key="2">
    <source>
        <dbReference type="EMBL" id="AJD25299.1"/>
    </source>
</evidence>
<proteinExistence type="predicted"/>
<reference evidence="2" key="1">
    <citation type="journal article" date="2014" name="J. Venom Res.">
        <title>Plectreurys tristis venome: A proteomic and transcriptomic analysis.</title>
        <authorList>
            <person name="Zobel-Thropp P.A."/>
            <person name="Thomas E.Z."/>
            <person name="David C.L."/>
            <person name="Breci L.A."/>
            <person name="Binford G.J."/>
        </authorList>
    </citation>
    <scope>NUCLEOTIDE SEQUENCE</scope>
    <source>
        <tissue evidence="2">Venom gland</tissue>
    </source>
</reference>
<organism evidence="2">
    <name type="scientific">Plectreurys tristis</name>
    <name type="common">Spider</name>
    <name type="synonym">Plectreurys bispinosus</name>
    <dbReference type="NCBI Taxonomy" id="33319"/>
    <lineage>
        <taxon>Eukaryota</taxon>
        <taxon>Metazoa</taxon>
        <taxon>Ecdysozoa</taxon>
        <taxon>Arthropoda</taxon>
        <taxon>Chelicerata</taxon>
        <taxon>Arachnida</taxon>
        <taxon>Araneae</taxon>
        <taxon>Araneomorphae</taxon>
        <taxon>Haplogynae</taxon>
        <taxon>Pholcoidea</taxon>
        <taxon>Plectreuridae</taxon>
        <taxon>Plectreurys</taxon>
    </lineage>
</organism>
<protein>
    <submittedName>
        <fullName evidence="2">Clone 1060 transcribed RNA sequence</fullName>
    </submittedName>
</protein>
<dbReference type="EMBL" id="KJ124657">
    <property type="protein sequence ID" value="AJD25299.1"/>
    <property type="molecule type" value="Transcribed_RNA"/>
</dbReference>
<keyword evidence="1" id="KW-0732">Signal</keyword>
<dbReference type="Gene3D" id="2.10.80.10">
    <property type="entry name" value="Lipase, subunit A"/>
    <property type="match status" value="1"/>
</dbReference>
<evidence type="ECO:0000256" key="1">
    <source>
        <dbReference type="SAM" id="SignalP"/>
    </source>
</evidence>
<sequence length="89" mass="9499">MSKIFVLLLVALVASSAVAQKYCDCTADQCCVRATGYSSGRCASLAGESEFCGFLEADGTHYRTYCPCKPGLQCKLMYAGTSPYGCVKE</sequence>
<accession>A0A0C4W7V1</accession>